<accession>A0A8S1B284</accession>
<evidence type="ECO:0000313" key="7">
    <source>
        <dbReference type="EMBL" id="CAB3256560.1"/>
    </source>
</evidence>
<dbReference type="GO" id="GO:0005634">
    <property type="term" value="C:nucleus"/>
    <property type="evidence" value="ECO:0007669"/>
    <property type="project" value="UniProtKB-SubCell"/>
</dbReference>
<comment type="caution">
    <text evidence="7">The sequence shown here is derived from an EMBL/GenBank/DDBJ whole genome shotgun (WGS) entry which is preliminary data.</text>
</comment>
<reference evidence="7 8" key="1">
    <citation type="submission" date="2020-04" db="EMBL/GenBank/DDBJ databases">
        <authorList>
            <person name="Wallbank WR R."/>
            <person name="Pardo Diaz C."/>
            <person name="Kozak K."/>
            <person name="Martin S."/>
            <person name="Jiggins C."/>
            <person name="Moest M."/>
            <person name="Warren A I."/>
            <person name="Byers J.R.P. K."/>
            <person name="Montejo-Kovacevich G."/>
            <person name="Yen C E."/>
        </authorList>
    </citation>
    <scope>NUCLEOTIDE SEQUENCE [LARGE SCALE GENOMIC DNA]</scope>
</reference>
<keyword evidence="8" id="KW-1185">Reference proteome</keyword>
<evidence type="ECO:0000256" key="1">
    <source>
        <dbReference type="ARBA" id="ARBA00004123"/>
    </source>
</evidence>
<protein>
    <recommendedName>
        <fullName evidence="6">HAT C-terminal dimerisation domain-containing protein</fullName>
    </recommendedName>
</protein>
<sequence>MKQEQSVTKSRRDIAIRPGSGIQKNNLAYAKLPQPLRTDEKKHIDLMLLKLIAKTYQPFSIVEETDFVEFVEALNPNYVLPERKVISEKLIPFLYNRCLEDLKTTLYQEASTVCLTIDCWTSIKIDSFISITAHFINNDFEFKSFVLKCTQINGAHTSQNLASILREACVEWGITEKINFCVTDNASNIVGAINILGWNHYGCMAHKLNQILHHSLKEFDVTLKKVKEIVTYFSSSCKAKEKLLEYQAKVQGSSQPLVLINSVPTRWNSIYFMIERFVNLQDSIRATTPNVDVDLPILLIEEWTALRQLCKVLKPFEEATKELSVEKYVSASKAIAVINGLKDVLLEVKQKPAYYDSIKSFIECIEEQLEMKFKGIELNESLALCTILDPRYKMSMFLDEAATERAKSSLVNKVQDLLTDEIGSPSELPVKPVLEASISRADDENISLWRKRNLIIKKRRINPTRNLLQLAQQEVDTYLQDEFAQNNCDPCVWWRSGQYKYPHLAKLFKKNSNIVASSVPSERLFSKAGYTLSERRTRLSARKTEQLVFLNTNLKSCDYKNLMP</sequence>
<keyword evidence="3" id="KW-0863">Zinc-finger</keyword>
<proteinExistence type="predicted"/>
<dbReference type="InterPro" id="IPR012337">
    <property type="entry name" value="RNaseH-like_sf"/>
</dbReference>
<dbReference type="EMBL" id="CADEBC010000586">
    <property type="protein sequence ID" value="CAB3256560.1"/>
    <property type="molecule type" value="Genomic_DNA"/>
</dbReference>
<evidence type="ECO:0000256" key="3">
    <source>
        <dbReference type="ARBA" id="ARBA00022771"/>
    </source>
</evidence>
<feature type="domain" description="HAT C-terminal dimerisation" evidence="6">
    <location>
        <begin position="474"/>
        <end position="554"/>
    </location>
</feature>
<dbReference type="GO" id="GO:0046983">
    <property type="term" value="F:protein dimerization activity"/>
    <property type="evidence" value="ECO:0007669"/>
    <property type="project" value="InterPro"/>
</dbReference>
<comment type="subcellular location">
    <subcellularLocation>
        <location evidence="1">Nucleus</location>
    </subcellularLocation>
</comment>
<dbReference type="GO" id="GO:0008270">
    <property type="term" value="F:zinc ion binding"/>
    <property type="evidence" value="ECO:0007669"/>
    <property type="project" value="UniProtKB-KW"/>
</dbReference>
<dbReference type="InterPro" id="IPR008906">
    <property type="entry name" value="HATC_C_dom"/>
</dbReference>
<dbReference type="InterPro" id="IPR052035">
    <property type="entry name" value="ZnF_BED_domain_contain"/>
</dbReference>
<evidence type="ECO:0000256" key="5">
    <source>
        <dbReference type="ARBA" id="ARBA00023242"/>
    </source>
</evidence>
<dbReference type="Proteomes" id="UP000494106">
    <property type="component" value="Unassembled WGS sequence"/>
</dbReference>
<organism evidence="7 8">
    <name type="scientific">Arctia plantaginis</name>
    <name type="common">Wood tiger moth</name>
    <name type="synonym">Phalaena plantaginis</name>
    <dbReference type="NCBI Taxonomy" id="874455"/>
    <lineage>
        <taxon>Eukaryota</taxon>
        <taxon>Metazoa</taxon>
        <taxon>Ecdysozoa</taxon>
        <taxon>Arthropoda</taxon>
        <taxon>Hexapoda</taxon>
        <taxon>Insecta</taxon>
        <taxon>Pterygota</taxon>
        <taxon>Neoptera</taxon>
        <taxon>Endopterygota</taxon>
        <taxon>Lepidoptera</taxon>
        <taxon>Glossata</taxon>
        <taxon>Ditrysia</taxon>
        <taxon>Noctuoidea</taxon>
        <taxon>Erebidae</taxon>
        <taxon>Arctiinae</taxon>
        <taxon>Arctia</taxon>
    </lineage>
</organism>
<gene>
    <name evidence="7" type="ORF">APLA_LOCUS15511</name>
</gene>
<dbReference type="AlphaFoldDB" id="A0A8S1B284"/>
<keyword evidence="4" id="KW-0862">Zinc</keyword>
<dbReference type="PANTHER" id="PTHR46481">
    <property type="entry name" value="ZINC FINGER BED DOMAIN-CONTAINING PROTEIN 4"/>
    <property type="match status" value="1"/>
</dbReference>
<evidence type="ECO:0000256" key="4">
    <source>
        <dbReference type="ARBA" id="ARBA00022833"/>
    </source>
</evidence>
<keyword evidence="2" id="KW-0479">Metal-binding</keyword>
<keyword evidence="5" id="KW-0539">Nucleus</keyword>
<dbReference type="SUPFAM" id="SSF140996">
    <property type="entry name" value="Hermes dimerisation domain"/>
    <property type="match status" value="1"/>
</dbReference>
<dbReference type="PANTHER" id="PTHR46481:SF10">
    <property type="entry name" value="ZINC FINGER BED DOMAIN-CONTAINING PROTEIN 39"/>
    <property type="match status" value="1"/>
</dbReference>
<name>A0A8S1B284_ARCPL</name>
<evidence type="ECO:0000256" key="2">
    <source>
        <dbReference type="ARBA" id="ARBA00022723"/>
    </source>
</evidence>
<dbReference type="OrthoDB" id="1607513at2759"/>
<dbReference type="SUPFAM" id="SSF53098">
    <property type="entry name" value="Ribonuclease H-like"/>
    <property type="match status" value="1"/>
</dbReference>
<dbReference type="Pfam" id="PF05699">
    <property type="entry name" value="Dimer_Tnp_hAT"/>
    <property type="match status" value="1"/>
</dbReference>
<evidence type="ECO:0000259" key="6">
    <source>
        <dbReference type="Pfam" id="PF05699"/>
    </source>
</evidence>
<evidence type="ECO:0000313" key="8">
    <source>
        <dbReference type="Proteomes" id="UP000494106"/>
    </source>
</evidence>